<sequence length="369" mass="38786">MGAASTVVGSTNGSSNRNSKTPLDSSQPFTPASSQQQPQPQQQQQHPFPPTQPHQFQPPHLPSQNQTTSSSTAATAIAKEQQASNNTQRGEEDDDPIGLGLHGPLKADTDLSWGIPAGLHMRRGNDENLAIFRRAVGINSHRGWGGRDRGSPGGLAGAEAEEGRSGKGGGGRRGGRTVAMATGGIYAAAVREVQRKRIAYHLLSVLINASHFAQIIIGASLTALGPSAGDHVIVITLLGAINTVIAGVLALVKGQGLPERLNHDRAEFRRLQDWIEQTEALLAVGVLGRDRKEVGVLVQTAFRKYNAAKQCEESNQPENYVRYPETDLTMGPGGPGGGPAAVGGRPVSQVESVSPPPGHAGARSPSPYH</sequence>
<feature type="transmembrane region" description="Helical" evidence="2">
    <location>
        <begin position="231"/>
        <end position="252"/>
    </location>
</feature>
<protein>
    <recommendedName>
        <fullName evidence="3">SMODS and SLOG-associating 2TM effector domain-containing protein</fullName>
    </recommendedName>
</protein>
<keyword evidence="2" id="KW-0472">Membrane</keyword>
<feature type="compositionally biased region" description="Low complexity" evidence="1">
    <location>
        <begin position="342"/>
        <end position="353"/>
    </location>
</feature>
<dbReference type="EMBL" id="MU853564">
    <property type="protein sequence ID" value="KAK4146077.1"/>
    <property type="molecule type" value="Genomic_DNA"/>
</dbReference>
<feature type="transmembrane region" description="Helical" evidence="2">
    <location>
        <begin position="198"/>
        <end position="219"/>
    </location>
</feature>
<proteinExistence type="predicted"/>
<organism evidence="4 5">
    <name type="scientific">Dichotomopilus funicola</name>
    <dbReference type="NCBI Taxonomy" id="1934379"/>
    <lineage>
        <taxon>Eukaryota</taxon>
        <taxon>Fungi</taxon>
        <taxon>Dikarya</taxon>
        <taxon>Ascomycota</taxon>
        <taxon>Pezizomycotina</taxon>
        <taxon>Sordariomycetes</taxon>
        <taxon>Sordariomycetidae</taxon>
        <taxon>Sordariales</taxon>
        <taxon>Chaetomiaceae</taxon>
        <taxon>Dichotomopilus</taxon>
    </lineage>
</organism>
<dbReference type="Pfam" id="PF18142">
    <property type="entry name" value="SLATT_fungal"/>
    <property type="match status" value="1"/>
</dbReference>
<feature type="compositionally biased region" description="Low complexity" evidence="1">
    <location>
        <begin position="25"/>
        <end position="46"/>
    </location>
</feature>
<feature type="region of interest" description="Disordered" evidence="1">
    <location>
        <begin position="1"/>
        <end position="107"/>
    </location>
</feature>
<evidence type="ECO:0000313" key="5">
    <source>
        <dbReference type="Proteomes" id="UP001302676"/>
    </source>
</evidence>
<name>A0AAN6ZPH5_9PEZI</name>
<feature type="compositionally biased region" description="Low complexity" evidence="1">
    <location>
        <begin position="53"/>
        <end position="76"/>
    </location>
</feature>
<accession>A0AAN6ZPH5</accession>
<dbReference type="NCBIfam" id="NF033635">
    <property type="entry name" value="SLATT_fungal"/>
    <property type="match status" value="1"/>
</dbReference>
<dbReference type="AlphaFoldDB" id="A0AAN6ZPH5"/>
<reference evidence="4" key="2">
    <citation type="submission" date="2023-05" db="EMBL/GenBank/DDBJ databases">
        <authorList>
            <consortium name="Lawrence Berkeley National Laboratory"/>
            <person name="Steindorff A."/>
            <person name="Hensen N."/>
            <person name="Bonometti L."/>
            <person name="Westerberg I."/>
            <person name="Brannstrom I.O."/>
            <person name="Guillou S."/>
            <person name="Cros-Aarteil S."/>
            <person name="Calhoun S."/>
            <person name="Haridas S."/>
            <person name="Kuo A."/>
            <person name="Mondo S."/>
            <person name="Pangilinan J."/>
            <person name="Riley R."/>
            <person name="Labutti K."/>
            <person name="Andreopoulos B."/>
            <person name="Lipzen A."/>
            <person name="Chen C."/>
            <person name="Yanf M."/>
            <person name="Daum C."/>
            <person name="Ng V."/>
            <person name="Clum A."/>
            <person name="Ohm R."/>
            <person name="Martin F."/>
            <person name="Silar P."/>
            <person name="Natvig D."/>
            <person name="Lalanne C."/>
            <person name="Gautier V."/>
            <person name="Ament-Velasquez S.L."/>
            <person name="Kruys A."/>
            <person name="Hutchinson M.I."/>
            <person name="Powell A.J."/>
            <person name="Barry K."/>
            <person name="Miller A.N."/>
            <person name="Grigoriev I.V."/>
            <person name="Debuchy R."/>
            <person name="Gladieux P."/>
            <person name="Thoren M.H."/>
            <person name="Johannesson H."/>
        </authorList>
    </citation>
    <scope>NUCLEOTIDE SEQUENCE</scope>
    <source>
        <strain evidence="4">CBS 141.50</strain>
    </source>
</reference>
<feature type="region of interest" description="Disordered" evidence="1">
    <location>
        <begin position="324"/>
        <end position="369"/>
    </location>
</feature>
<gene>
    <name evidence="4" type="ORF">C8A04DRAFT_10084</name>
</gene>
<feature type="region of interest" description="Disordered" evidence="1">
    <location>
        <begin position="140"/>
        <end position="175"/>
    </location>
</feature>
<dbReference type="PANTHER" id="PTHR38793">
    <property type="entry name" value="SLATT_FUNGAL DOMAIN-CONTAINING PROTEIN-RELATED"/>
    <property type="match status" value="1"/>
</dbReference>
<keyword evidence="5" id="KW-1185">Reference proteome</keyword>
<evidence type="ECO:0000256" key="1">
    <source>
        <dbReference type="SAM" id="MobiDB-lite"/>
    </source>
</evidence>
<evidence type="ECO:0000256" key="2">
    <source>
        <dbReference type="SAM" id="Phobius"/>
    </source>
</evidence>
<dbReference type="PANTHER" id="PTHR38793:SF3">
    <property type="entry name" value="SMODS AND SLOG-ASSOCIATING 2TM EFFECTOR DOMAIN-CONTAINING PROTEIN"/>
    <property type="match status" value="1"/>
</dbReference>
<feature type="compositionally biased region" description="Gly residues" evidence="1">
    <location>
        <begin position="331"/>
        <end position="341"/>
    </location>
</feature>
<reference evidence="4" key="1">
    <citation type="journal article" date="2023" name="Mol. Phylogenet. Evol.">
        <title>Genome-scale phylogeny and comparative genomics of the fungal order Sordariales.</title>
        <authorList>
            <person name="Hensen N."/>
            <person name="Bonometti L."/>
            <person name="Westerberg I."/>
            <person name="Brannstrom I.O."/>
            <person name="Guillou S."/>
            <person name="Cros-Aarteil S."/>
            <person name="Calhoun S."/>
            <person name="Haridas S."/>
            <person name="Kuo A."/>
            <person name="Mondo S."/>
            <person name="Pangilinan J."/>
            <person name="Riley R."/>
            <person name="LaButti K."/>
            <person name="Andreopoulos B."/>
            <person name="Lipzen A."/>
            <person name="Chen C."/>
            <person name="Yan M."/>
            <person name="Daum C."/>
            <person name="Ng V."/>
            <person name="Clum A."/>
            <person name="Steindorff A."/>
            <person name="Ohm R.A."/>
            <person name="Martin F."/>
            <person name="Silar P."/>
            <person name="Natvig D.O."/>
            <person name="Lalanne C."/>
            <person name="Gautier V."/>
            <person name="Ament-Velasquez S.L."/>
            <person name="Kruys A."/>
            <person name="Hutchinson M.I."/>
            <person name="Powell A.J."/>
            <person name="Barry K."/>
            <person name="Miller A.N."/>
            <person name="Grigoriev I.V."/>
            <person name="Debuchy R."/>
            <person name="Gladieux P."/>
            <person name="Hiltunen Thoren M."/>
            <person name="Johannesson H."/>
        </authorList>
    </citation>
    <scope>NUCLEOTIDE SEQUENCE</scope>
    <source>
        <strain evidence="4">CBS 141.50</strain>
    </source>
</reference>
<dbReference type="Proteomes" id="UP001302676">
    <property type="component" value="Unassembled WGS sequence"/>
</dbReference>
<dbReference type="RefSeq" id="XP_062639448.1">
    <property type="nucleotide sequence ID" value="XM_062776462.1"/>
</dbReference>
<keyword evidence="2" id="KW-1133">Transmembrane helix</keyword>
<evidence type="ECO:0000259" key="3">
    <source>
        <dbReference type="Pfam" id="PF18142"/>
    </source>
</evidence>
<dbReference type="GeneID" id="87813075"/>
<evidence type="ECO:0000313" key="4">
    <source>
        <dbReference type="EMBL" id="KAK4146077.1"/>
    </source>
</evidence>
<feature type="domain" description="SMODS and SLOG-associating 2TM effector" evidence="3">
    <location>
        <begin position="189"/>
        <end position="309"/>
    </location>
</feature>
<dbReference type="InterPro" id="IPR041622">
    <property type="entry name" value="SLATT_fungi"/>
</dbReference>
<keyword evidence="2" id="KW-0812">Transmembrane</keyword>
<feature type="compositionally biased region" description="Polar residues" evidence="1">
    <location>
        <begin position="7"/>
        <end position="24"/>
    </location>
</feature>
<comment type="caution">
    <text evidence="4">The sequence shown here is derived from an EMBL/GenBank/DDBJ whole genome shotgun (WGS) entry which is preliminary data.</text>
</comment>